<dbReference type="InterPro" id="IPR003439">
    <property type="entry name" value="ABC_transporter-like_ATP-bd"/>
</dbReference>
<dbReference type="InterPro" id="IPR005893">
    <property type="entry name" value="PotA-like"/>
</dbReference>
<dbReference type="Gene3D" id="2.40.50.100">
    <property type="match status" value="1"/>
</dbReference>
<dbReference type="GO" id="GO:0015417">
    <property type="term" value="F:ABC-type polyamine transporter activity"/>
    <property type="evidence" value="ECO:0007669"/>
    <property type="project" value="UniProtKB-EC"/>
</dbReference>
<keyword evidence="10" id="KW-1185">Reference proteome</keyword>
<comment type="function">
    <text evidence="7">Part of the ABC transporter complex PotABCD involved in spermidine/putrescine import. Responsible for energy coupling to the transport system.</text>
</comment>
<organism evidence="9 10">
    <name type="scientific">Agromyces binzhouensis</name>
    <dbReference type="NCBI Taxonomy" id="1817495"/>
    <lineage>
        <taxon>Bacteria</taxon>
        <taxon>Bacillati</taxon>
        <taxon>Actinomycetota</taxon>
        <taxon>Actinomycetes</taxon>
        <taxon>Micrococcales</taxon>
        <taxon>Microbacteriaceae</taxon>
        <taxon>Agromyces</taxon>
    </lineage>
</organism>
<evidence type="ECO:0000256" key="7">
    <source>
        <dbReference type="RuleBase" id="RU364083"/>
    </source>
</evidence>
<name>A0A4Q2JQD9_9MICO</name>
<dbReference type="OrthoDB" id="9802264at2"/>
<evidence type="ECO:0000256" key="2">
    <source>
        <dbReference type="ARBA" id="ARBA00022475"/>
    </source>
</evidence>
<dbReference type="Proteomes" id="UP000292881">
    <property type="component" value="Unassembled WGS sequence"/>
</dbReference>
<dbReference type="InterPro" id="IPR050093">
    <property type="entry name" value="ABC_SmlMolc_Importer"/>
</dbReference>
<comment type="similarity">
    <text evidence="7">Belongs to the ABC transporter superfamily. Spermidine/putrescine importer (TC 3.A.1.11.1) family.</text>
</comment>
<evidence type="ECO:0000256" key="5">
    <source>
        <dbReference type="ARBA" id="ARBA00022967"/>
    </source>
</evidence>
<reference evidence="9 10" key="1">
    <citation type="submission" date="2019-01" db="EMBL/GenBank/DDBJ databases">
        <authorList>
            <person name="Li J."/>
        </authorList>
    </citation>
    <scope>NUCLEOTIDE SEQUENCE [LARGE SCALE GENOMIC DNA]</scope>
    <source>
        <strain evidence="9 10">CGMCC 4.7180</strain>
    </source>
</reference>
<keyword evidence="1 7" id="KW-0813">Transport</keyword>
<dbReference type="InterPro" id="IPR008995">
    <property type="entry name" value="Mo/tungstate-bd_C_term_dom"/>
</dbReference>
<comment type="subunit">
    <text evidence="7">The complex is composed of two ATP-binding proteins (PotA), two transmembrane proteins (PotB and PotC) and a solute-binding protein (PotD).</text>
</comment>
<evidence type="ECO:0000259" key="8">
    <source>
        <dbReference type="PROSITE" id="PS50893"/>
    </source>
</evidence>
<evidence type="ECO:0000256" key="3">
    <source>
        <dbReference type="ARBA" id="ARBA00022741"/>
    </source>
</evidence>
<dbReference type="PANTHER" id="PTHR42781">
    <property type="entry name" value="SPERMIDINE/PUTRESCINE IMPORT ATP-BINDING PROTEIN POTA"/>
    <property type="match status" value="1"/>
</dbReference>
<dbReference type="GO" id="GO:0005524">
    <property type="term" value="F:ATP binding"/>
    <property type="evidence" value="ECO:0007669"/>
    <property type="project" value="UniProtKB-KW"/>
</dbReference>
<keyword evidence="4 7" id="KW-0067">ATP-binding</keyword>
<keyword evidence="5 7" id="KW-1278">Translocase</keyword>
<dbReference type="EMBL" id="SDPL01000109">
    <property type="protein sequence ID" value="RXZ48248.1"/>
    <property type="molecule type" value="Genomic_DNA"/>
</dbReference>
<keyword evidence="6 7" id="KW-0472">Membrane</keyword>
<dbReference type="PANTHER" id="PTHR42781:SF4">
    <property type="entry name" value="SPERMIDINE_PUTRESCINE IMPORT ATP-BINDING PROTEIN POTA"/>
    <property type="match status" value="1"/>
</dbReference>
<dbReference type="AlphaFoldDB" id="A0A4Q2JQD9"/>
<dbReference type="FunFam" id="3.40.50.300:FF:000133">
    <property type="entry name" value="Spermidine/putrescine import ATP-binding protein PotA"/>
    <property type="match status" value="1"/>
</dbReference>
<evidence type="ECO:0000256" key="1">
    <source>
        <dbReference type="ARBA" id="ARBA00022448"/>
    </source>
</evidence>
<dbReference type="InterPro" id="IPR027417">
    <property type="entry name" value="P-loop_NTPase"/>
</dbReference>
<dbReference type="EC" id="7.6.2.11" evidence="7"/>
<comment type="caution">
    <text evidence="9">The sequence shown here is derived from an EMBL/GenBank/DDBJ whole genome shotgun (WGS) entry which is preliminary data.</text>
</comment>
<dbReference type="Pfam" id="PF08402">
    <property type="entry name" value="TOBE_2"/>
    <property type="match status" value="1"/>
</dbReference>
<dbReference type="PROSITE" id="PS50893">
    <property type="entry name" value="ABC_TRANSPORTER_2"/>
    <property type="match status" value="1"/>
</dbReference>
<gene>
    <name evidence="7" type="primary">potA</name>
    <name evidence="9" type="ORF">ESO86_07470</name>
</gene>
<dbReference type="SUPFAM" id="SSF52540">
    <property type="entry name" value="P-loop containing nucleoside triphosphate hydrolases"/>
    <property type="match status" value="1"/>
</dbReference>
<dbReference type="Gene3D" id="3.40.50.300">
    <property type="entry name" value="P-loop containing nucleotide triphosphate hydrolases"/>
    <property type="match status" value="1"/>
</dbReference>
<comment type="catalytic activity">
    <reaction evidence="7">
        <text>ATP + H2O + polyamine-[polyamine-binding protein]Side 1 = ADP + phosphate + polyamineSide 2 + [polyamine-binding protein]Side 1.</text>
        <dbReference type="EC" id="7.6.2.11"/>
    </reaction>
</comment>
<dbReference type="PROSITE" id="PS00211">
    <property type="entry name" value="ABC_TRANSPORTER_1"/>
    <property type="match status" value="1"/>
</dbReference>
<evidence type="ECO:0000313" key="10">
    <source>
        <dbReference type="Proteomes" id="UP000292881"/>
    </source>
</evidence>
<evidence type="ECO:0000313" key="9">
    <source>
        <dbReference type="EMBL" id="RXZ48248.1"/>
    </source>
</evidence>
<dbReference type="InterPro" id="IPR017871">
    <property type="entry name" value="ABC_transporter-like_CS"/>
</dbReference>
<dbReference type="RefSeq" id="WP_129234336.1">
    <property type="nucleotide sequence ID" value="NZ_JBHXVJ010000002.1"/>
</dbReference>
<dbReference type="SUPFAM" id="SSF50331">
    <property type="entry name" value="MOP-like"/>
    <property type="match status" value="1"/>
</dbReference>
<dbReference type="GO" id="GO:0043190">
    <property type="term" value="C:ATP-binding cassette (ABC) transporter complex"/>
    <property type="evidence" value="ECO:0007669"/>
    <property type="project" value="InterPro"/>
</dbReference>
<dbReference type="Pfam" id="PF00005">
    <property type="entry name" value="ABC_tran"/>
    <property type="match status" value="1"/>
</dbReference>
<evidence type="ECO:0000256" key="6">
    <source>
        <dbReference type="ARBA" id="ARBA00023136"/>
    </source>
</evidence>
<accession>A0A4Q2JQD9</accession>
<dbReference type="SMART" id="SM00382">
    <property type="entry name" value="AAA"/>
    <property type="match status" value="1"/>
</dbReference>
<dbReference type="InterPro" id="IPR013611">
    <property type="entry name" value="Transp-assoc_OB_typ2"/>
</dbReference>
<keyword evidence="3 7" id="KW-0547">Nucleotide-binding</keyword>
<protein>
    <recommendedName>
        <fullName evidence="7">Spermidine/putrescine import ATP-binding protein PotA</fullName>
        <ecNumber evidence="7">7.6.2.11</ecNumber>
    </recommendedName>
</protein>
<dbReference type="GO" id="GO:0016887">
    <property type="term" value="F:ATP hydrolysis activity"/>
    <property type="evidence" value="ECO:0007669"/>
    <property type="project" value="InterPro"/>
</dbReference>
<evidence type="ECO:0000256" key="4">
    <source>
        <dbReference type="ARBA" id="ARBA00022840"/>
    </source>
</evidence>
<dbReference type="NCBIfam" id="TIGR01187">
    <property type="entry name" value="potA"/>
    <property type="match status" value="1"/>
</dbReference>
<sequence>MSIREFAESGADLELVGIQKRFPGFTAIEELDLTIPAGSFFALLGPSGCGKTTTLRLVAGLEEPTAGRILIGGKDVTDTKAHQRPVNTVFQSYALFPHMSIIDNVAFGLKRRRIADAEAKAHEALKLVELDHLAQRRPAQLSGGQQQRVALARAIVNRPALLLLDEPLGALDLKLRRQMQLELKTIQEEVGLTFLHVTHDQEEAMTMADTVAVMNKGAIEQMGAPEELYELPRTAFVANFLGKSNLFTGDVVGTTDTAMTVDASGHRITIATARAQRHQGLVTVGVRPEKVTLHAEQPEEVAGRNLLGPGRVIDVSFAGVSTEYIVAVPGVGTISVFAQNMSFGPVAHEGSEVWLSWDVEHGFGLSDEPDESSRFPADADTQSIAVQRREALLTELEGS</sequence>
<dbReference type="InterPro" id="IPR003593">
    <property type="entry name" value="AAA+_ATPase"/>
</dbReference>
<feature type="domain" description="ABC transporter" evidence="8">
    <location>
        <begin position="13"/>
        <end position="241"/>
    </location>
</feature>
<keyword evidence="2 7" id="KW-1003">Cell membrane</keyword>
<proteinExistence type="inferred from homology"/>